<evidence type="ECO:0000256" key="6">
    <source>
        <dbReference type="PROSITE-ProRule" id="PRU00472"/>
    </source>
</evidence>
<dbReference type="CDD" id="cd10509">
    <property type="entry name" value="Zn-ribbon_RPC11"/>
    <property type="match status" value="1"/>
</dbReference>
<dbReference type="GO" id="GO:0055029">
    <property type="term" value="C:nuclear DNA-directed RNA polymerase complex"/>
    <property type="evidence" value="ECO:0007669"/>
    <property type="project" value="UniProtKB-ARBA"/>
</dbReference>
<dbReference type="InterPro" id="IPR000182">
    <property type="entry name" value="GNAT_dom"/>
</dbReference>
<feature type="domain" description="TFIIS-type" evidence="8">
    <location>
        <begin position="73"/>
        <end position="112"/>
    </location>
</feature>
<keyword evidence="7" id="KW-0240">DNA-directed RNA polymerase</keyword>
<keyword evidence="3 6" id="KW-0863">Zinc-finger</keyword>
<dbReference type="PANTHER" id="PTHR42791:SF2">
    <property type="entry name" value="N-ACETYLTRANSFERASE DOMAIN-CONTAINING PROTEIN"/>
    <property type="match status" value="1"/>
</dbReference>
<dbReference type="GO" id="GO:0008270">
    <property type="term" value="F:zinc ion binding"/>
    <property type="evidence" value="ECO:0007669"/>
    <property type="project" value="UniProtKB-KW"/>
</dbReference>
<dbReference type="AlphaFoldDB" id="A0A3M7BX92"/>
<dbReference type="Gene3D" id="3.40.630.30">
    <property type="match status" value="1"/>
</dbReference>
<dbReference type="OrthoDB" id="282152at2759"/>
<sequence length="211" mass="24309">MLLFCPSCSNMLIISTIPHDHDGTHGGKNRFECRTCPYQMILDRKYYERKNMDLKGAEDVLGGADSWKNVDQAETRCKNETCDSTKAYFRQVQIRSADEPMTTFYKFVGRWNRKGGERLTIDPDLEIIATHPQYRGRGAGSMMINWGLERADQDNVEAYLEASPEAVSLYEKLGFENVASTDTWIQNDRVKGEWYRNVFMIRPAQGRKVDT</sequence>
<dbReference type="GO" id="GO:0006351">
    <property type="term" value="P:DNA-templated transcription"/>
    <property type="evidence" value="ECO:0007669"/>
    <property type="project" value="InterPro"/>
</dbReference>
<accession>A0A3M7BX92</accession>
<evidence type="ECO:0000256" key="2">
    <source>
        <dbReference type="ARBA" id="ARBA00022723"/>
    </source>
</evidence>
<reference evidence="10 11" key="1">
    <citation type="journal article" date="2018" name="BMC Genomics">
        <title>Genomic evidence for intraspecific hybridization in a clonal and extremely halotolerant yeast.</title>
        <authorList>
            <person name="Gostincar C."/>
            <person name="Stajich J.E."/>
            <person name="Zupancic J."/>
            <person name="Zalar P."/>
            <person name="Gunde-Cimerman N."/>
        </authorList>
    </citation>
    <scope>NUCLEOTIDE SEQUENCE [LARGE SCALE GENOMIC DNA]</scope>
    <source>
        <strain evidence="10 11">EXF-151</strain>
    </source>
</reference>
<keyword evidence="4" id="KW-0862">Zinc</keyword>
<evidence type="ECO:0000259" key="9">
    <source>
        <dbReference type="PROSITE" id="PS51186"/>
    </source>
</evidence>
<dbReference type="InterPro" id="IPR034014">
    <property type="entry name" value="Zn_ribbon_RPC11_C"/>
</dbReference>
<protein>
    <recommendedName>
        <fullName evidence="1">DNA-directed RNA polymerase III subunit RPC10</fullName>
    </recommendedName>
    <alternativeName>
        <fullName evidence="5">RNA polymerase III subunit C11</fullName>
    </alternativeName>
</protein>
<dbReference type="Pfam" id="PF13508">
    <property type="entry name" value="Acetyltransf_7"/>
    <property type="match status" value="1"/>
</dbReference>
<comment type="caution">
    <text evidence="10">The sequence shown here is derived from an EMBL/GenBank/DDBJ whole genome shotgun (WGS) entry which is preliminary data.</text>
</comment>
<dbReference type="Proteomes" id="UP000270230">
    <property type="component" value="Unassembled WGS sequence"/>
</dbReference>
<feature type="domain" description="N-acetyltransferase" evidence="9">
    <location>
        <begin position="68"/>
        <end position="205"/>
    </location>
</feature>
<evidence type="ECO:0000256" key="5">
    <source>
        <dbReference type="ARBA" id="ARBA00029985"/>
    </source>
</evidence>
<evidence type="ECO:0000313" key="10">
    <source>
        <dbReference type="EMBL" id="RMY44166.1"/>
    </source>
</evidence>
<dbReference type="SUPFAM" id="SSF57783">
    <property type="entry name" value="Zinc beta-ribbon"/>
    <property type="match status" value="1"/>
</dbReference>
<evidence type="ECO:0000256" key="1">
    <source>
        <dbReference type="ARBA" id="ARBA00020093"/>
    </source>
</evidence>
<organism evidence="10 11">
    <name type="scientific">Hortaea werneckii</name>
    <name type="common">Black yeast</name>
    <name type="synonym">Cladosporium werneckii</name>
    <dbReference type="NCBI Taxonomy" id="91943"/>
    <lineage>
        <taxon>Eukaryota</taxon>
        <taxon>Fungi</taxon>
        <taxon>Dikarya</taxon>
        <taxon>Ascomycota</taxon>
        <taxon>Pezizomycotina</taxon>
        <taxon>Dothideomycetes</taxon>
        <taxon>Dothideomycetidae</taxon>
        <taxon>Mycosphaerellales</taxon>
        <taxon>Teratosphaeriaceae</taxon>
        <taxon>Hortaea</taxon>
    </lineage>
</organism>
<dbReference type="Gene3D" id="2.20.25.10">
    <property type="match status" value="1"/>
</dbReference>
<evidence type="ECO:0000256" key="3">
    <source>
        <dbReference type="ARBA" id="ARBA00022771"/>
    </source>
</evidence>
<proteinExistence type="inferred from homology"/>
<dbReference type="Pfam" id="PF01096">
    <property type="entry name" value="Zn_ribbon_TFIIS"/>
    <property type="match status" value="1"/>
</dbReference>
<dbReference type="InterPro" id="IPR001222">
    <property type="entry name" value="Znf_TFIIS"/>
</dbReference>
<dbReference type="SMART" id="SM00440">
    <property type="entry name" value="ZnF_C2C2"/>
    <property type="match status" value="1"/>
</dbReference>
<dbReference type="GO" id="GO:0003676">
    <property type="term" value="F:nucleic acid binding"/>
    <property type="evidence" value="ECO:0007669"/>
    <property type="project" value="InterPro"/>
</dbReference>
<dbReference type="InterPro" id="IPR001529">
    <property type="entry name" value="Zn_ribbon_RPB9"/>
</dbReference>
<evidence type="ECO:0000256" key="7">
    <source>
        <dbReference type="RuleBase" id="RU003474"/>
    </source>
</evidence>
<dbReference type="VEuPathDB" id="FungiDB:BTJ68_04813"/>
<evidence type="ECO:0000259" key="8">
    <source>
        <dbReference type="PROSITE" id="PS51133"/>
    </source>
</evidence>
<dbReference type="PROSITE" id="PS51186">
    <property type="entry name" value="GNAT"/>
    <property type="match status" value="1"/>
</dbReference>
<evidence type="ECO:0000256" key="4">
    <source>
        <dbReference type="ARBA" id="ARBA00022833"/>
    </source>
</evidence>
<dbReference type="CDD" id="cd04301">
    <property type="entry name" value="NAT_SF"/>
    <property type="match status" value="1"/>
</dbReference>
<dbReference type="PANTHER" id="PTHR42791">
    <property type="entry name" value="GNAT FAMILY ACETYLTRANSFERASE"/>
    <property type="match status" value="1"/>
</dbReference>
<dbReference type="VEuPathDB" id="FungiDB:BTJ68_08753"/>
<gene>
    <name evidence="10" type="ORF">D0865_10737</name>
</gene>
<dbReference type="InterPro" id="IPR016181">
    <property type="entry name" value="Acyl_CoA_acyltransferase"/>
</dbReference>
<dbReference type="PROSITE" id="PS51133">
    <property type="entry name" value="ZF_TFIIS_2"/>
    <property type="match status" value="1"/>
</dbReference>
<evidence type="ECO:0000313" key="11">
    <source>
        <dbReference type="Proteomes" id="UP000270230"/>
    </source>
</evidence>
<comment type="similarity">
    <text evidence="7">Belongs to the archaeal rpoM/eukaryotic RPA12/RPB9/RPC11 RNA polymerase family.</text>
</comment>
<keyword evidence="2 7" id="KW-0479">Metal-binding</keyword>
<keyword evidence="7" id="KW-0804">Transcription</keyword>
<dbReference type="SUPFAM" id="SSF55729">
    <property type="entry name" value="Acyl-CoA N-acyltransferases (Nat)"/>
    <property type="match status" value="1"/>
</dbReference>
<dbReference type="GO" id="GO:0016747">
    <property type="term" value="F:acyltransferase activity, transferring groups other than amino-acyl groups"/>
    <property type="evidence" value="ECO:0007669"/>
    <property type="project" value="InterPro"/>
</dbReference>
<dbReference type="EMBL" id="QWIN01001077">
    <property type="protein sequence ID" value="RMY44166.1"/>
    <property type="molecule type" value="Genomic_DNA"/>
</dbReference>
<name>A0A3M7BX92_HORWE</name>
<dbReference type="SMART" id="SM00661">
    <property type="entry name" value="RPOL9"/>
    <property type="match status" value="1"/>
</dbReference>
<dbReference type="InterPro" id="IPR052523">
    <property type="entry name" value="Trichothecene_AcTrans"/>
</dbReference>